<protein>
    <submittedName>
        <fullName evidence="3">Peroxisome biogenesis protein 22-like</fullName>
    </submittedName>
</protein>
<dbReference type="InterPro" id="IPR037485">
    <property type="entry name" value="PEX22"/>
</dbReference>
<accession>A0AAX6GV83</accession>
<comment type="caution">
    <text evidence="3">The sequence shown here is derived from an EMBL/GenBank/DDBJ whole genome shotgun (WGS) entry which is preliminary data.</text>
</comment>
<keyword evidence="4" id="KW-1185">Reference proteome</keyword>
<dbReference type="GO" id="GO:0007031">
    <property type="term" value="P:peroxisome organization"/>
    <property type="evidence" value="ECO:0007669"/>
    <property type="project" value="InterPro"/>
</dbReference>
<keyword evidence="2" id="KW-0812">Transmembrane</keyword>
<dbReference type="Proteomes" id="UP001140949">
    <property type="component" value="Unassembled WGS sequence"/>
</dbReference>
<sequence length="259" mass="28932">MSDHITDQVGSLVRRLAWTLNRRLSDMLVLLFNHKSAGSLGAIAGFAVAVIFTWKFLRSGPPRPSARPKPRVSRPQPPLPDRIEPVPSSKDSNAAEPPVRLDLGQTVRKKLNGARKVTIQLLGVILEESNPEELQKQATVRPSVLEVLQEISKTCDVYLMERILDDETEERVLLALESAGIFRTGCLTKDKVLFCSTESGRSSFVRQLEPDWHIDTNLEVVSQLARFIRYQLHISPLALGQIAPNVFTTASLEQYFAPL</sequence>
<dbReference type="Pfam" id="PF22978">
    <property type="entry name" value="HAD_Pex22"/>
    <property type="match status" value="1"/>
</dbReference>
<gene>
    <name evidence="3" type="ORF">M6B38_343655</name>
</gene>
<keyword evidence="2" id="KW-0472">Membrane</keyword>
<organism evidence="3 4">
    <name type="scientific">Iris pallida</name>
    <name type="common">Sweet iris</name>
    <dbReference type="NCBI Taxonomy" id="29817"/>
    <lineage>
        <taxon>Eukaryota</taxon>
        <taxon>Viridiplantae</taxon>
        <taxon>Streptophyta</taxon>
        <taxon>Embryophyta</taxon>
        <taxon>Tracheophyta</taxon>
        <taxon>Spermatophyta</taxon>
        <taxon>Magnoliopsida</taxon>
        <taxon>Liliopsida</taxon>
        <taxon>Asparagales</taxon>
        <taxon>Iridaceae</taxon>
        <taxon>Iridoideae</taxon>
        <taxon>Irideae</taxon>
        <taxon>Iris</taxon>
    </lineage>
</organism>
<dbReference type="EMBL" id="JANAVB010016195">
    <property type="protein sequence ID" value="KAJ6832225.1"/>
    <property type="molecule type" value="Genomic_DNA"/>
</dbReference>
<name>A0AAX6GV83_IRIPA</name>
<reference evidence="3" key="1">
    <citation type="journal article" date="2023" name="GigaByte">
        <title>Genome assembly of the bearded iris, Iris pallida Lam.</title>
        <authorList>
            <person name="Bruccoleri R.E."/>
            <person name="Oakeley E.J."/>
            <person name="Faust A.M.E."/>
            <person name="Altorfer M."/>
            <person name="Dessus-Babus S."/>
            <person name="Burckhardt D."/>
            <person name="Oertli M."/>
            <person name="Naumann U."/>
            <person name="Petersen F."/>
            <person name="Wong J."/>
        </authorList>
    </citation>
    <scope>NUCLEOTIDE SEQUENCE</scope>
    <source>
        <strain evidence="3">GSM-AAB239-AS_SAM_17_03QT</strain>
    </source>
</reference>
<proteinExistence type="predicted"/>
<dbReference type="PANTHER" id="PTHR34126">
    <property type="entry name" value="PEROXISOME BIOGENESIS PROTEIN 22"/>
    <property type="match status" value="1"/>
</dbReference>
<evidence type="ECO:0000313" key="3">
    <source>
        <dbReference type="EMBL" id="KAJ6832225.1"/>
    </source>
</evidence>
<evidence type="ECO:0000256" key="1">
    <source>
        <dbReference type="SAM" id="MobiDB-lite"/>
    </source>
</evidence>
<evidence type="ECO:0000313" key="4">
    <source>
        <dbReference type="Proteomes" id="UP001140949"/>
    </source>
</evidence>
<dbReference type="PANTHER" id="PTHR34126:SF1">
    <property type="entry name" value="PEROXISOME BIOGENESIS PROTEIN 22"/>
    <property type="match status" value="1"/>
</dbReference>
<feature type="region of interest" description="Disordered" evidence="1">
    <location>
        <begin position="61"/>
        <end position="99"/>
    </location>
</feature>
<reference evidence="3" key="2">
    <citation type="submission" date="2023-04" db="EMBL/GenBank/DDBJ databases">
        <authorList>
            <person name="Bruccoleri R.E."/>
            <person name="Oakeley E.J."/>
            <person name="Faust A.-M."/>
            <person name="Dessus-Babus S."/>
            <person name="Altorfer M."/>
            <person name="Burckhardt D."/>
            <person name="Oertli M."/>
            <person name="Naumann U."/>
            <person name="Petersen F."/>
            <person name="Wong J."/>
        </authorList>
    </citation>
    <scope>NUCLEOTIDE SEQUENCE</scope>
    <source>
        <strain evidence="3">GSM-AAB239-AS_SAM_17_03QT</strain>
        <tissue evidence="3">Leaf</tissue>
    </source>
</reference>
<dbReference type="AlphaFoldDB" id="A0AAX6GV83"/>
<keyword evidence="2" id="KW-1133">Transmembrane helix</keyword>
<feature type="transmembrane region" description="Helical" evidence="2">
    <location>
        <begin position="37"/>
        <end position="57"/>
    </location>
</feature>
<evidence type="ECO:0000256" key="2">
    <source>
        <dbReference type="SAM" id="Phobius"/>
    </source>
</evidence>